<protein>
    <submittedName>
        <fullName evidence="2">Putative 2og-fe oxygenase protein</fullName>
    </submittedName>
</protein>
<dbReference type="PANTHER" id="PTHR33099:SF7">
    <property type="entry name" value="MYND-TYPE DOMAIN-CONTAINING PROTEIN"/>
    <property type="match status" value="1"/>
</dbReference>
<evidence type="ECO:0000313" key="2">
    <source>
        <dbReference type="EMBL" id="EMR67058.1"/>
    </source>
</evidence>
<dbReference type="EMBL" id="KB706538">
    <property type="protein sequence ID" value="EMR67058.1"/>
    <property type="molecule type" value="Genomic_DNA"/>
</dbReference>
<reference evidence="3" key="1">
    <citation type="journal article" date="2013" name="Genome Announc.">
        <title>Draft genome sequence of the grapevine dieback fungus Eutypa lata UCR-EL1.</title>
        <authorList>
            <person name="Blanco-Ulate B."/>
            <person name="Rolshausen P.E."/>
            <person name="Cantu D."/>
        </authorList>
    </citation>
    <scope>NUCLEOTIDE SEQUENCE [LARGE SCALE GENOMIC DNA]</scope>
    <source>
        <strain evidence="3">UCR-EL1</strain>
    </source>
</reference>
<proteinExistence type="predicted"/>
<name>M7SRE3_EUTLA</name>
<sequence length="775" mass="87015">MAYIYISSDSDSQERNMSEDENGESSYSVWKDDLETCLDTIESAGDFAGSKSYSAFVNPGLEVSGSPIPLPLTLRDAQTLRSSCRQAPYGKGEATLVDESVRKTWELGCDQFSLGNPDWHEFIDTLLRDVVHPLGMTNIRADPYKLLLYEEGSFFKKHKDSEKAPGMVGTLVICLPAKHEGGDVHLSHAGRERVFPTSQSSAFSLTALAWFSDVTHEIKQVTSGYRLVLTYNIIQTRKSGPSSAGFFVKQQMQLQRLISEWKAKYPGVKRLLYCLEHQYTESSLSLENLKGRDHAVCQTLYSCLETGRYLLFANLTYSEDDDGYGGDETGLTIDWIYSTSGSKIASDVDVEEEDIIGKSPYEARDPDSESEGEYTGNEDLVNHSTDPSARKFAVKFITKMLKTPAGVDKTVLSDIYYWGVNLKIDVLLRKVIRASVTLSTSDELLITIAGLVNKKFKDISSPQPEWDSWLGEYISCVQSLTDLTSILHTFGRLLVNEALKESFKNWRTTAEGQKLESKETYELHDHDYIMKIMVSHSGDLNWIQSNLIPKLVERGSKPPFYILVGWLLRPDFQKSFKHAVTVSKDIVEGAQEKLVLETTDFAYSPAVPGGNTAQLPRAFVQFIGNCLKQGFKEQVERLLDSTSSHIDYVKQVMGETRYCELVMLESTRTSDSGDQVAEHDERTKADDSVGDSKPAKRRRNKERNTGHLRDILTNQLPDLPIRRAPPQHSLNQLRVISNNGLDTTSKRHPLSATWEYTITNDGLHVCAFGNRLTKT</sequence>
<dbReference type="AlphaFoldDB" id="M7SRE3"/>
<dbReference type="eggNOG" id="ENOG502QWAB">
    <property type="taxonomic scope" value="Eukaryota"/>
</dbReference>
<keyword evidence="3" id="KW-1185">Reference proteome</keyword>
<feature type="region of interest" description="Disordered" evidence="1">
    <location>
        <begin position="669"/>
        <end position="710"/>
    </location>
</feature>
<dbReference type="OrthoDB" id="27483at2759"/>
<feature type="region of interest" description="Disordered" evidence="1">
    <location>
        <begin position="1"/>
        <end position="26"/>
    </location>
</feature>
<evidence type="ECO:0000256" key="1">
    <source>
        <dbReference type="SAM" id="MobiDB-lite"/>
    </source>
</evidence>
<feature type="region of interest" description="Disordered" evidence="1">
    <location>
        <begin position="356"/>
        <end position="383"/>
    </location>
</feature>
<dbReference type="KEGG" id="ela:UCREL1_5946"/>
<organism evidence="2 3">
    <name type="scientific">Eutypa lata (strain UCR-EL1)</name>
    <name type="common">Grapevine dieback disease fungus</name>
    <name type="synonym">Eutypa armeniacae</name>
    <dbReference type="NCBI Taxonomy" id="1287681"/>
    <lineage>
        <taxon>Eukaryota</taxon>
        <taxon>Fungi</taxon>
        <taxon>Dikarya</taxon>
        <taxon>Ascomycota</taxon>
        <taxon>Pezizomycotina</taxon>
        <taxon>Sordariomycetes</taxon>
        <taxon>Xylariomycetidae</taxon>
        <taxon>Xylariales</taxon>
        <taxon>Diatrypaceae</taxon>
        <taxon>Eutypa</taxon>
    </lineage>
</organism>
<gene>
    <name evidence="2" type="ORF">UCREL1_5946</name>
</gene>
<feature type="compositionally biased region" description="Basic and acidic residues" evidence="1">
    <location>
        <begin position="676"/>
        <end position="687"/>
    </location>
</feature>
<dbReference type="HOGENOM" id="CLU_007520_1_3_1"/>
<dbReference type="Proteomes" id="UP000012174">
    <property type="component" value="Unassembled WGS sequence"/>
</dbReference>
<evidence type="ECO:0000313" key="3">
    <source>
        <dbReference type="Proteomes" id="UP000012174"/>
    </source>
</evidence>
<dbReference type="Gene3D" id="2.60.120.620">
    <property type="entry name" value="q2cbj1_9rhob like domain"/>
    <property type="match status" value="1"/>
</dbReference>
<accession>M7SRE3</accession>
<dbReference type="PANTHER" id="PTHR33099">
    <property type="entry name" value="FE2OG DIOXYGENASE DOMAIN-CONTAINING PROTEIN"/>
    <property type="match status" value="1"/>
</dbReference>